<proteinExistence type="predicted"/>
<dbReference type="OrthoDB" id="5328034at2"/>
<dbReference type="InterPro" id="IPR002718">
    <property type="entry name" value="OMP_Helicobacter"/>
</dbReference>
<accession>A0A553UPH8</accession>
<keyword evidence="2" id="KW-1185">Reference proteome</keyword>
<sequence length="204" mass="22981">MGYQYFLKKPRILGFRGYVRASAQGGNYAYLVYGRDVDDILAKQNATQPIASFFYGAGLDILIDFYHKNTHSFGIFVGAFVGGNTWLLGPSYASDKTCQTQIATRPRACVTANEVWEHMAGLINLKGNSAEFKITGVQAGIQVGLRANITKHQSFEMGGRIFFVPLTYYKENDHNKWGNYDKGGYGVITLQRTMSLFVNYYYHF</sequence>
<dbReference type="Pfam" id="PF01856">
    <property type="entry name" value="HP_OMP"/>
    <property type="match status" value="1"/>
</dbReference>
<comment type="caution">
    <text evidence="1">The sequence shown here is derived from an EMBL/GenBank/DDBJ whole genome shotgun (WGS) entry which is preliminary data.</text>
</comment>
<reference evidence="1 2" key="2">
    <citation type="submission" date="2019-07" db="EMBL/GenBank/DDBJ databases">
        <title>Helicobacter labacensis sp. nov., Helicobacter mehlei sp. nov. and Helicobacter vulpis sp. nov., isolated from gastric mucosa of red fox (Vulpis vulpis).</title>
        <authorList>
            <person name="Kusar D."/>
            <person name="Gruntar I."/>
            <person name="Pate M."/>
            <person name="Zajc U."/>
            <person name="Ocepek M."/>
        </authorList>
    </citation>
    <scope>NUCLEOTIDE SEQUENCE [LARGE SCALE GENOMIC DNA]</scope>
    <source>
        <strain evidence="1 2">L8b</strain>
    </source>
</reference>
<dbReference type="EMBL" id="VKGC01000016">
    <property type="protein sequence ID" value="TSA82123.1"/>
    <property type="molecule type" value="Genomic_DNA"/>
</dbReference>
<reference evidence="2" key="1">
    <citation type="submission" date="2019-07" db="EMBL/GenBank/DDBJ databases">
        <title>Helicobacter labacensis sp. nov., Helicobacter mehlei sp. nov. and Helicobacter vulpis sp. nov., isolated from gastric mucosa of red fox (Vulpis vulpis).</title>
        <authorList>
            <person name="Papic B."/>
        </authorList>
    </citation>
    <scope>NUCLEOTIDE SEQUENCE [LARGE SCALE GENOMIC DNA]</scope>
    <source>
        <strain evidence="2">L8b</strain>
    </source>
</reference>
<name>A0A553UPH8_9HELI</name>
<organism evidence="1 2">
    <name type="scientific">Helicobacter mehlei</name>
    <dbReference type="NCBI Taxonomy" id="2316080"/>
    <lineage>
        <taxon>Bacteria</taxon>
        <taxon>Pseudomonadati</taxon>
        <taxon>Campylobacterota</taxon>
        <taxon>Epsilonproteobacteria</taxon>
        <taxon>Campylobacterales</taxon>
        <taxon>Helicobacteraceae</taxon>
        <taxon>Helicobacter</taxon>
    </lineage>
</organism>
<evidence type="ECO:0000313" key="2">
    <source>
        <dbReference type="Proteomes" id="UP000319322"/>
    </source>
</evidence>
<gene>
    <name evidence="1" type="ORF">FNE76_06000</name>
</gene>
<evidence type="ECO:0000313" key="1">
    <source>
        <dbReference type="EMBL" id="TSA82123.1"/>
    </source>
</evidence>
<protein>
    <submittedName>
        <fullName evidence="1">Outer membrane beta-barrel protein</fullName>
    </submittedName>
</protein>
<dbReference type="Proteomes" id="UP000319322">
    <property type="component" value="Unassembled WGS sequence"/>
</dbReference>
<dbReference type="AlphaFoldDB" id="A0A553UPH8"/>